<comment type="caution">
    <text evidence="3">The sequence shown here is derived from an EMBL/GenBank/DDBJ whole genome shotgun (WGS) entry which is preliminary data.</text>
</comment>
<dbReference type="InterPro" id="IPR039608">
    <property type="entry name" value="VQ_1/10"/>
</dbReference>
<dbReference type="AlphaFoldDB" id="A0AAN9KKJ4"/>
<dbReference type="InterPro" id="IPR008889">
    <property type="entry name" value="VQ"/>
</dbReference>
<proteinExistence type="predicted"/>
<sequence length="129" mass="14016">MGSRSTLYELLFKVCNESGARVCVFKIIVMTSGPKIVLIETRYVETDATNFRDVVQRLTGKNSSTATDNASDRNKLGAENGAHSAKPPPQAATDGKKNSAISSMLLMNLSFKDFEALLSDLPSMEDLLL</sequence>
<gene>
    <name evidence="3" type="ORF">RJT34_03854</name>
</gene>
<evidence type="ECO:0000313" key="4">
    <source>
        <dbReference type="Proteomes" id="UP001359559"/>
    </source>
</evidence>
<reference evidence="3 4" key="1">
    <citation type="submission" date="2024-01" db="EMBL/GenBank/DDBJ databases">
        <title>The genomes of 5 underutilized Papilionoideae crops provide insights into root nodulation and disease resistance.</title>
        <authorList>
            <person name="Yuan L."/>
        </authorList>
    </citation>
    <scope>NUCLEOTIDE SEQUENCE [LARGE SCALE GENOMIC DNA]</scope>
    <source>
        <strain evidence="3">LY-2023</strain>
        <tissue evidence="3">Leaf</tissue>
    </source>
</reference>
<dbReference type="PANTHER" id="PTHR34777">
    <property type="entry name" value="VQ MOTIF-CONTAINING PROTEIN 10"/>
    <property type="match status" value="1"/>
</dbReference>
<feature type="region of interest" description="Disordered" evidence="1">
    <location>
        <begin position="61"/>
        <end position="97"/>
    </location>
</feature>
<dbReference type="EMBL" id="JAYKXN010000001">
    <property type="protein sequence ID" value="KAK7319137.1"/>
    <property type="molecule type" value="Genomic_DNA"/>
</dbReference>
<dbReference type="PANTHER" id="PTHR34777:SF15">
    <property type="entry name" value="VQ MOTIF PROTEIN"/>
    <property type="match status" value="1"/>
</dbReference>
<feature type="domain" description="VQ" evidence="2">
    <location>
        <begin position="40"/>
        <end position="63"/>
    </location>
</feature>
<accession>A0AAN9KKJ4</accession>
<dbReference type="Proteomes" id="UP001359559">
    <property type="component" value="Unassembled WGS sequence"/>
</dbReference>
<dbReference type="Pfam" id="PF05678">
    <property type="entry name" value="VQ"/>
    <property type="match status" value="1"/>
</dbReference>
<name>A0AAN9KKJ4_CLITE</name>
<protein>
    <recommendedName>
        <fullName evidence="2">VQ domain-containing protein</fullName>
    </recommendedName>
</protein>
<organism evidence="3 4">
    <name type="scientific">Clitoria ternatea</name>
    <name type="common">Butterfly pea</name>
    <dbReference type="NCBI Taxonomy" id="43366"/>
    <lineage>
        <taxon>Eukaryota</taxon>
        <taxon>Viridiplantae</taxon>
        <taxon>Streptophyta</taxon>
        <taxon>Embryophyta</taxon>
        <taxon>Tracheophyta</taxon>
        <taxon>Spermatophyta</taxon>
        <taxon>Magnoliopsida</taxon>
        <taxon>eudicotyledons</taxon>
        <taxon>Gunneridae</taxon>
        <taxon>Pentapetalae</taxon>
        <taxon>rosids</taxon>
        <taxon>fabids</taxon>
        <taxon>Fabales</taxon>
        <taxon>Fabaceae</taxon>
        <taxon>Papilionoideae</taxon>
        <taxon>50 kb inversion clade</taxon>
        <taxon>NPAAA clade</taxon>
        <taxon>indigoferoid/millettioid clade</taxon>
        <taxon>Phaseoleae</taxon>
        <taxon>Clitoria</taxon>
    </lineage>
</organism>
<evidence type="ECO:0000256" key="1">
    <source>
        <dbReference type="SAM" id="MobiDB-lite"/>
    </source>
</evidence>
<keyword evidence="4" id="KW-1185">Reference proteome</keyword>
<evidence type="ECO:0000259" key="2">
    <source>
        <dbReference type="Pfam" id="PF05678"/>
    </source>
</evidence>
<evidence type="ECO:0000313" key="3">
    <source>
        <dbReference type="EMBL" id="KAK7319137.1"/>
    </source>
</evidence>